<reference evidence="1" key="1">
    <citation type="submission" date="2016-07" db="EMBL/GenBank/DDBJ databases">
        <authorList>
            <person name="Bretaudeau A."/>
        </authorList>
    </citation>
    <scope>NUCLEOTIDE SEQUENCE</scope>
    <source>
        <strain evidence="1">Rice</strain>
        <tissue evidence="1">Whole body</tissue>
    </source>
</reference>
<dbReference type="EMBL" id="ODYU01002435">
    <property type="protein sequence ID" value="SOQ39925.1"/>
    <property type="molecule type" value="Genomic_DNA"/>
</dbReference>
<accession>A0A2H1VGG4</accession>
<dbReference type="AlphaFoldDB" id="A0A2H1VGG4"/>
<gene>
    <name evidence="1" type="ORF">SFRICE_008108</name>
</gene>
<name>A0A2H1VGG4_SPOFR</name>
<sequence length="66" mass="7267">MLTPYYMGLIRQVVKGENHSLTSTALDEARGSVRLLLTKNHPVSYPACRAGAPILLNVISAIRFQI</sequence>
<evidence type="ECO:0000313" key="1">
    <source>
        <dbReference type="EMBL" id="SOQ39925.1"/>
    </source>
</evidence>
<organism evidence="1">
    <name type="scientific">Spodoptera frugiperda</name>
    <name type="common">Fall armyworm</name>
    <dbReference type="NCBI Taxonomy" id="7108"/>
    <lineage>
        <taxon>Eukaryota</taxon>
        <taxon>Metazoa</taxon>
        <taxon>Ecdysozoa</taxon>
        <taxon>Arthropoda</taxon>
        <taxon>Hexapoda</taxon>
        <taxon>Insecta</taxon>
        <taxon>Pterygota</taxon>
        <taxon>Neoptera</taxon>
        <taxon>Endopterygota</taxon>
        <taxon>Lepidoptera</taxon>
        <taxon>Glossata</taxon>
        <taxon>Ditrysia</taxon>
        <taxon>Noctuoidea</taxon>
        <taxon>Noctuidae</taxon>
        <taxon>Amphipyrinae</taxon>
        <taxon>Spodoptera</taxon>
    </lineage>
</organism>
<protein>
    <submittedName>
        <fullName evidence="1">SFRICE_008108</fullName>
    </submittedName>
</protein>
<proteinExistence type="predicted"/>